<proteinExistence type="predicted"/>
<dbReference type="EMBL" id="QFAY01000037">
    <property type="protein sequence ID" value="MBP2622180.1"/>
    <property type="molecule type" value="Genomic_DNA"/>
</dbReference>
<dbReference type="Proteomes" id="UP001519349">
    <property type="component" value="Unassembled WGS sequence"/>
</dbReference>
<evidence type="ECO:0000313" key="4">
    <source>
        <dbReference type="Proteomes" id="UP001519349"/>
    </source>
</evidence>
<dbReference type="PANTHER" id="PTHR35936:SF19">
    <property type="entry name" value="AMINO-ACID-BINDING PROTEIN YXEM-RELATED"/>
    <property type="match status" value="1"/>
</dbReference>
<dbReference type="SMART" id="SM00062">
    <property type="entry name" value="PBPb"/>
    <property type="match status" value="1"/>
</dbReference>
<name>A0ABS5B030_9STRE</name>
<sequence length="291" mass="32641">MSKKTWIIGGAVVVAIAAATIYGRTLTNAKTKPANSAEGQEVRTIKVAYSQAHAPYNFTNDKGEPDGYEASVLKAVDEKLKDYQFDYTGTSDEELLIGLESGKYDIGTKAAWYTEERAKKFILPKEAIGASIIGFTVRKEDAEKYKSIDDFAKDKGKLVPISPQNAQWAVIEDYNSKHKSNPIDLVASESFKVSDAYAWVLEGRYDAYFDVKLSYARAVTAEDGPYHQYADQLTWFPYKGILTYPLIHRSQENQDFAEAYDQALKELKEDGTLAKLSEKYFGEDVFSYADK</sequence>
<evidence type="ECO:0000256" key="1">
    <source>
        <dbReference type="ARBA" id="ARBA00022729"/>
    </source>
</evidence>
<organism evidence="3 4">
    <name type="scientific">Streptococcus panodentis</name>
    <dbReference type="NCBI Taxonomy" id="1581472"/>
    <lineage>
        <taxon>Bacteria</taxon>
        <taxon>Bacillati</taxon>
        <taxon>Bacillota</taxon>
        <taxon>Bacilli</taxon>
        <taxon>Lactobacillales</taxon>
        <taxon>Streptococcaceae</taxon>
        <taxon>Streptococcus</taxon>
    </lineage>
</organism>
<dbReference type="Pfam" id="PF00497">
    <property type="entry name" value="SBP_bac_3"/>
    <property type="match status" value="1"/>
</dbReference>
<keyword evidence="4" id="KW-1185">Reference proteome</keyword>
<gene>
    <name evidence="3" type="ORF">DHL47_12790</name>
</gene>
<keyword evidence="1" id="KW-0732">Signal</keyword>
<comment type="caution">
    <text evidence="3">The sequence shown here is derived from an EMBL/GenBank/DDBJ whole genome shotgun (WGS) entry which is preliminary data.</text>
</comment>
<evidence type="ECO:0000313" key="3">
    <source>
        <dbReference type="EMBL" id="MBP2622180.1"/>
    </source>
</evidence>
<dbReference type="RefSeq" id="WP_209552091.1">
    <property type="nucleotide sequence ID" value="NZ_QFAY01000037.1"/>
</dbReference>
<evidence type="ECO:0000259" key="2">
    <source>
        <dbReference type="SMART" id="SM00062"/>
    </source>
</evidence>
<feature type="domain" description="Solute-binding protein family 3/N-terminal" evidence="2">
    <location>
        <begin position="44"/>
        <end position="284"/>
    </location>
</feature>
<protein>
    <submittedName>
        <fullName evidence="3">Amino acid ABC transporter substrate-binding protein</fullName>
    </submittedName>
</protein>
<dbReference type="SUPFAM" id="SSF53850">
    <property type="entry name" value="Periplasmic binding protein-like II"/>
    <property type="match status" value="1"/>
</dbReference>
<accession>A0ABS5B030</accession>
<dbReference type="InterPro" id="IPR001638">
    <property type="entry name" value="Solute-binding_3/MltF_N"/>
</dbReference>
<reference evidence="3 4" key="1">
    <citation type="submission" date="2018-05" db="EMBL/GenBank/DDBJ databases">
        <title>Draft genome sequence of Streptococcus panodentis CCUG 70867T.</title>
        <authorList>
            <person name="Salva-Serra F."/>
            <person name="Mendez V."/>
            <person name="Jaen-Luchoro D."/>
            <person name="Gonzales-Siles L."/>
            <person name="Karlsson R."/>
            <person name="Engstrom-Jakobsson H."/>
            <person name="Busquets A."/>
            <person name="Gomila M."/>
            <person name="Pineiro-Iglesias B."/>
            <person name="Bennasar-Figueras A."/>
            <person name="Seeger M."/>
            <person name="Moore E."/>
        </authorList>
    </citation>
    <scope>NUCLEOTIDE SEQUENCE [LARGE SCALE GENOMIC DNA]</scope>
    <source>
        <strain evidence="3 4">CCUG 70867</strain>
    </source>
</reference>
<dbReference type="Gene3D" id="3.40.190.10">
    <property type="entry name" value="Periplasmic binding protein-like II"/>
    <property type="match status" value="2"/>
</dbReference>
<dbReference type="PANTHER" id="PTHR35936">
    <property type="entry name" value="MEMBRANE-BOUND LYTIC MUREIN TRANSGLYCOSYLASE F"/>
    <property type="match status" value="1"/>
</dbReference>